<evidence type="ECO:0000313" key="3">
    <source>
        <dbReference type="Proteomes" id="UP000094197"/>
    </source>
</evidence>
<dbReference type="Proteomes" id="UP000094197">
    <property type="component" value="Chromosome 1"/>
</dbReference>
<dbReference type="Pfam" id="PF02627">
    <property type="entry name" value="CMD"/>
    <property type="match status" value="1"/>
</dbReference>
<reference evidence="2 3" key="1">
    <citation type="submission" date="2016-04" db="EMBL/GenBank/DDBJ databases">
        <title>Complete genome seqeunce of Leptospira alstonii serovar Room22.</title>
        <authorList>
            <person name="Nally J.E."/>
            <person name="Bayles D.O."/>
            <person name="Hurley D."/>
            <person name="Fanning S."/>
            <person name="McMahon B.J."/>
            <person name="Arent Z."/>
        </authorList>
    </citation>
    <scope>NUCLEOTIDE SEQUENCE [LARGE SCALE GENOMIC DNA]</scope>
    <source>
        <strain evidence="2 3">GWTS #1</strain>
    </source>
</reference>
<dbReference type="Gene3D" id="1.20.1290.10">
    <property type="entry name" value="AhpD-like"/>
    <property type="match status" value="1"/>
</dbReference>
<sequence>METRLNYAKVYPESLQAMMKMEEFAKQGGIDPILYELVKIRSSQINGCAFCINMHTADLRAMGEAEKRIYLLDAWREASFYTEKEKAALELTEKITKISEEGVPDETYERVRKHFGEKEFVALVILINTINAWNRIAISTRMHAN</sequence>
<organism evidence="2 3">
    <name type="scientific">Leptospira tipperaryensis</name>
    <dbReference type="NCBI Taxonomy" id="2564040"/>
    <lineage>
        <taxon>Bacteria</taxon>
        <taxon>Pseudomonadati</taxon>
        <taxon>Spirochaetota</taxon>
        <taxon>Spirochaetia</taxon>
        <taxon>Leptospirales</taxon>
        <taxon>Leptospiraceae</taxon>
        <taxon>Leptospira</taxon>
    </lineage>
</organism>
<dbReference type="SUPFAM" id="SSF69118">
    <property type="entry name" value="AhpD-like"/>
    <property type="match status" value="1"/>
</dbReference>
<gene>
    <name evidence="2" type="ORF">A0128_03920</name>
</gene>
<dbReference type="NCBIfam" id="TIGR00778">
    <property type="entry name" value="ahpD_dom"/>
    <property type="match status" value="1"/>
</dbReference>
<proteinExistence type="predicted"/>
<dbReference type="KEGG" id="laj:A0128_03920"/>
<feature type="domain" description="Carboxymuconolactone decarboxylase-like" evidence="1">
    <location>
        <begin position="12"/>
        <end position="93"/>
    </location>
</feature>
<dbReference type="EMBL" id="CP015217">
    <property type="protein sequence ID" value="AOP33080.1"/>
    <property type="molecule type" value="Genomic_DNA"/>
</dbReference>
<evidence type="ECO:0000259" key="1">
    <source>
        <dbReference type="Pfam" id="PF02627"/>
    </source>
</evidence>
<dbReference type="AlphaFoldDB" id="A0A1D7UTZ4"/>
<dbReference type="PANTHER" id="PTHR34846:SF10">
    <property type="entry name" value="CYTOPLASMIC PROTEIN"/>
    <property type="match status" value="1"/>
</dbReference>
<evidence type="ECO:0000313" key="2">
    <source>
        <dbReference type="EMBL" id="AOP33080.1"/>
    </source>
</evidence>
<accession>A0A1D7UTZ4</accession>
<dbReference type="PANTHER" id="PTHR34846">
    <property type="entry name" value="4-CARBOXYMUCONOLACTONE DECARBOXYLASE FAMILY PROTEIN (AFU_ORTHOLOGUE AFUA_6G11590)"/>
    <property type="match status" value="1"/>
</dbReference>
<protein>
    <recommendedName>
        <fullName evidence="1">Carboxymuconolactone decarboxylase-like domain-containing protein</fullName>
    </recommendedName>
</protein>
<dbReference type="GO" id="GO:0051920">
    <property type="term" value="F:peroxiredoxin activity"/>
    <property type="evidence" value="ECO:0007669"/>
    <property type="project" value="InterPro"/>
</dbReference>
<dbReference type="RefSeq" id="WP_069606323.1">
    <property type="nucleotide sequence ID" value="NZ_CP015217.1"/>
</dbReference>
<keyword evidence="3" id="KW-1185">Reference proteome</keyword>
<dbReference type="InterPro" id="IPR003779">
    <property type="entry name" value="CMD-like"/>
</dbReference>
<dbReference type="InterPro" id="IPR029032">
    <property type="entry name" value="AhpD-like"/>
</dbReference>
<dbReference type="OrthoDB" id="9801997at2"/>
<dbReference type="InterPro" id="IPR004675">
    <property type="entry name" value="AhpD_core"/>
</dbReference>
<name>A0A1D7UTZ4_9LEPT</name>